<organism evidence="8 9">
    <name type="scientific">Chungangia koreensis</name>
    <dbReference type="NCBI Taxonomy" id="752657"/>
    <lineage>
        <taxon>Bacteria</taxon>
        <taxon>Bacillati</taxon>
        <taxon>Bacillota</taxon>
        <taxon>Bacilli</taxon>
        <taxon>Lactobacillales</taxon>
        <taxon>Chungangia</taxon>
    </lineage>
</organism>
<evidence type="ECO:0000256" key="4">
    <source>
        <dbReference type="ARBA" id="ARBA00022989"/>
    </source>
</evidence>
<evidence type="ECO:0000256" key="3">
    <source>
        <dbReference type="ARBA" id="ARBA00022692"/>
    </source>
</evidence>
<comment type="subcellular location">
    <subcellularLocation>
        <location evidence="1">Cell membrane</location>
        <topology evidence="1">Multi-pass membrane protein</topology>
    </subcellularLocation>
</comment>
<evidence type="ECO:0000256" key="2">
    <source>
        <dbReference type="ARBA" id="ARBA00022475"/>
    </source>
</evidence>
<proteinExistence type="predicted"/>
<protein>
    <submittedName>
        <fullName evidence="8">Aromatic acid exporter family protein</fullName>
    </submittedName>
</protein>
<keyword evidence="5 6" id="KW-0472">Membrane</keyword>
<feature type="transmembrane region" description="Helical" evidence="6">
    <location>
        <begin position="90"/>
        <end position="119"/>
    </location>
</feature>
<dbReference type="InterPro" id="IPR038323">
    <property type="entry name" value="ArAE_1_C_sf"/>
</dbReference>
<feature type="transmembrane region" description="Helical" evidence="6">
    <location>
        <begin position="131"/>
        <end position="153"/>
    </location>
</feature>
<evidence type="ECO:0000259" key="7">
    <source>
        <dbReference type="Pfam" id="PF11728"/>
    </source>
</evidence>
<dbReference type="Pfam" id="PF06081">
    <property type="entry name" value="ArAE_1"/>
    <property type="match status" value="1"/>
</dbReference>
<evidence type="ECO:0000256" key="1">
    <source>
        <dbReference type="ARBA" id="ARBA00004651"/>
    </source>
</evidence>
<evidence type="ECO:0000256" key="6">
    <source>
        <dbReference type="SAM" id="Phobius"/>
    </source>
</evidence>
<name>A0ABV8X7W6_9LACT</name>
<gene>
    <name evidence="8" type="ORF">ACFOZY_12185</name>
</gene>
<dbReference type="InterPro" id="IPR052984">
    <property type="entry name" value="UPF0421"/>
</dbReference>
<evidence type="ECO:0000313" key="9">
    <source>
        <dbReference type="Proteomes" id="UP001595817"/>
    </source>
</evidence>
<dbReference type="Pfam" id="PF11728">
    <property type="entry name" value="ArAE_1_C"/>
    <property type="match status" value="1"/>
</dbReference>
<evidence type="ECO:0000313" key="8">
    <source>
        <dbReference type="EMBL" id="MFC4411179.1"/>
    </source>
</evidence>
<reference evidence="9" key="1">
    <citation type="journal article" date="2019" name="Int. J. Syst. Evol. Microbiol.">
        <title>The Global Catalogue of Microorganisms (GCM) 10K type strain sequencing project: providing services to taxonomists for standard genome sequencing and annotation.</title>
        <authorList>
            <consortium name="The Broad Institute Genomics Platform"/>
            <consortium name="The Broad Institute Genome Sequencing Center for Infectious Disease"/>
            <person name="Wu L."/>
            <person name="Ma J."/>
        </authorList>
    </citation>
    <scope>NUCLEOTIDE SEQUENCE [LARGE SCALE GENOMIC DNA]</scope>
    <source>
        <strain evidence="9">CCUG 59778</strain>
    </source>
</reference>
<comment type="caution">
    <text evidence="8">The sequence shown here is derived from an EMBL/GenBank/DDBJ whole genome shotgun (WGS) entry which is preliminary data.</text>
</comment>
<keyword evidence="9" id="KW-1185">Reference proteome</keyword>
<sequence length="327" mass="37226">MKGVPSSVKLRRYSIGYRTLKTAIGAAAAIWIAQSIGLNSYASAAILTVLCIQPTKRKSVRAILSRIVATLIGLVFAVVFFEGISYNPGIFAIMILLFLPTLVSLRFQDGFVSSVVILLHIYSQKNFTFELLINELLLMLIGFGTAFIVNFYMPDISRKLKRYQVELETLYSKIFKEIANYLRNGDLEWGGKELTEAAAILGKGKALAYQDVENHLTRHENEYYSYFDMREEQFEIIERVLPKITAIPMVLSHSHIIADFMDELAENVHPGNTAKRYISKLEGVKEEFADLPLPHSHEMFKAMASLFQFIEEMEHYLEIKSKFKGMK</sequence>
<dbReference type="EMBL" id="JBHSEC010000019">
    <property type="protein sequence ID" value="MFC4411179.1"/>
    <property type="molecule type" value="Genomic_DNA"/>
</dbReference>
<feature type="transmembrane region" description="Helical" evidence="6">
    <location>
        <begin position="63"/>
        <end position="84"/>
    </location>
</feature>
<keyword evidence="2" id="KW-1003">Cell membrane</keyword>
<keyword evidence="3 6" id="KW-0812">Transmembrane</keyword>
<dbReference type="PANTHER" id="PTHR40064">
    <property type="entry name" value="MEMBRANE PROTEIN-RELATED"/>
    <property type="match status" value="1"/>
</dbReference>
<keyword evidence="4 6" id="KW-1133">Transmembrane helix</keyword>
<feature type="transmembrane region" description="Helical" evidence="6">
    <location>
        <begin position="23"/>
        <end position="51"/>
    </location>
</feature>
<dbReference type="InterPro" id="IPR021062">
    <property type="entry name" value="ArAE_1_C"/>
</dbReference>
<feature type="domain" description="Putative aromatic acid exporter C-terminal" evidence="7">
    <location>
        <begin position="158"/>
        <end position="321"/>
    </location>
</feature>
<dbReference type="Gene3D" id="1.20.120.940">
    <property type="entry name" value="Putative aromatic acid exporter, C-terminal domain"/>
    <property type="match status" value="1"/>
</dbReference>
<evidence type="ECO:0000256" key="5">
    <source>
        <dbReference type="ARBA" id="ARBA00023136"/>
    </source>
</evidence>
<dbReference type="InterPro" id="IPR010343">
    <property type="entry name" value="ArAE_1"/>
</dbReference>
<dbReference type="PANTHER" id="PTHR40064:SF1">
    <property type="entry name" value="MEMBRANE PROTEIN"/>
    <property type="match status" value="1"/>
</dbReference>
<dbReference type="Proteomes" id="UP001595817">
    <property type="component" value="Unassembled WGS sequence"/>
</dbReference>
<dbReference type="RefSeq" id="WP_378155815.1">
    <property type="nucleotide sequence ID" value="NZ_JBHSEC010000019.1"/>
</dbReference>
<accession>A0ABV8X7W6</accession>